<evidence type="ECO:0000313" key="2">
    <source>
        <dbReference type="EMBL" id="AES87545.1"/>
    </source>
</evidence>
<keyword evidence="4" id="KW-1185">Reference proteome</keyword>
<reference evidence="2 4" key="1">
    <citation type="journal article" date="2011" name="Nature">
        <title>The Medicago genome provides insight into the evolution of rhizobial symbioses.</title>
        <authorList>
            <person name="Young N.D."/>
            <person name="Debelle F."/>
            <person name="Oldroyd G.E."/>
            <person name="Geurts R."/>
            <person name="Cannon S.B."/>
            <person name="Udvardi M.K."/>
            <person name="Benedito V.A."/>
            <person name="Mayer K.F."/>
            <person name="Gouzy J."/>
            <person name="Schoof H."/>
            <person name="Van de Peer Y."/>
            <person name="Proost S."/>
            <person name="Cook D.R."/>
            <person name="Meyers B.C."/>
            <person name="Spannagl M."/>
            <person name="Cheung F."/>
            <person name="De Mita S."/>
            <person name="Krishnakumar V."/>
            <person name="Gundlach H."/>
            <person name="Zhou S."/>
            <person name="Mudge J."/>
            <person name="Bharti A.K."/>
            <person name="Murray J.D."/>
            <person name="Naoumkina M.A."/>
            <person name="Rosen B."/>
            <person name="Silverstein K.A."/>
            <person name="Tang H."/>
            <person name="Rombauts S."/>
            <person name="Zhao P.X."/>
            <person name="Zhou P."/>
            <person name="Barbe V."/>
            <person name="Bardou P."/>
            <person name="Bechner M."/>
            <person name="Bellec A."/>
            <person name="Berger A."/>
            <person name="Berges H."/>
            <person name="Bidwell S."/>
            <person name="Bisseling T."/>
            <person name="Choisne N."/>
            <person name="Couloux A."/>
            <person name="Denny R."/>
            <person name="Deshpande S."/>
            <person name="Dai X."/>
            <person name="Doyle J.J."/>
            <person name="Dudez A.M."/>
            <person name="Farmer A.D."/>
            <person name="Fouteau S."/>
            <person name="Franken C."/>
            <person name="Gibelin C."/>
            <person name="Gish J."/>
            <person name="Goldstein S."/>
            <person name="Gonzalez A.J."/>
            <person name="Green P.J."/>
            <person name="Hallab A."/>
            <person name="Hartog M."/>
            <person name="Hua A."/>
            <person name="Humphray S.J."/>
            <person name="Jeong D.H."/>
            <person name="Jing Y."/>
            <person name="Jocker A."/>
            <person name="Kenton S.M."/>
            <person name="Kim D.J."/>
            <person name="Klee K."/>
            <person name="Lai H."/>
            <person name="Lang C."/>
            <person name="Lin S."/>
            <person name="Macmil S.L."/>
            <person name="Magdelenat G."/>
            <person name="Matthews L."/>
            <person name="McCorrison J."/>
            <person name="Monaghan E.L."/>
            <person name="Mun J.H."/>
            <person name="Najar F.Z."/>
            <person name="Nicholson C."/>
            <person name="Noirot C."/>
            <person name="O'Bleness M."/>
            <person name="Paule C.R."/>
            <person name="Poulain J."/>
            <person name="Prion F."/>
            <person name="Qin B."/>
            <person name="Qu C."/>
            <person name="Retzel E.F."/>
            <person name="Riddle C."/>
            <person name="Sallet E."/>
            <person name="Samain S."/>
            <person name="Samson N."/>
            <person name="Sanders I."/>
            <person name="Saurat O."/>
            <person name="Scarpelli C."/>
            <person name="Schiex T."/>
            <person name="Segurens B."/>
            <person name="Severin A.J."/>
            <person name="Sherrier D.J."/>
            <person name="Shi R."/>
            <person name="Sims S."/>
            <person name="Singer S.R."/>
            <person name="Sinharoy S."/>
            <person name="Sterck L."/>
            <person name="Viollet A."/>
            <person name="Wang B.B."/>
            <person name="Wang K."/>
            <person name="Wang M."/>
            <person name="Wang X."/>
            <person name="Warfsmann J."/>
            <person name="Weissenbach J."/>
            <person name="White D.D."/>
            <person name="White J.D."/>
            <person name="Wiley G.B."/>
            <person name="Wincker P."/>
            <person name="Xing Y."/>
            <person name="Yang L."/>
            <person name="Yao Z."/>
            <person name="Ying F."/>
            <person name="Zhai J."/>
            <person name="Zhou L."/>
            <person name="Zuber A."/>
            <person name="Denarie J."/>
            <person name="Dixon R.A."/>
            <person name="May G.D."/>
            <person name="Schwartz D.C."/>
            <person name="Rogers J."/>
            <person name="Quetier F."/>
            <person name="Town C.D."/>
            <person name="Roe B.A."/>
        </authorList>
    </citation>
    <scope>NUCLEOTIDE SEQUENCE [LARGE SCALE GENOMIC DNA]</scope>
    <source>
        <strain evidence="2">A17</strain>
        <strain evidence="3 4">cv. Jemalong A17</strain>
    </source>
</reference>
<proteinExistence type="predicted"/>
<organism evidence="2 4">
    <name type="scientific">Medicago truncatula</name>
    <name type="common">Barrel medic</name>
    <name type="synonym">Medicago tribuloides</name>
    <dbReference type="NCBI Taxonomy" id="3880"/>
    <lineage>
        <taxon>Eukaryota</taxon>
        <taxon>Viridiplantae</taxon>
        <taxon>Streptophyta</taxon>
        <taxon>Embryophyta</taxon>
        <taxon>Tracheophyta</taxon>
        <taxon>Spermatophyta</taxon>
        <taxon>Magnoliopsida</taxon>
        <taxon>eudicotyledons</taxon>
        <taxon>Gunneridae</taxon>
        <taxon>Pentapetalae</taxon>
        <taxon>rosids</taxon>
        <taxon>fabids</taxon>
        <taxon>Fabales</taxon>
        <taxon>Fabaceae</taxon>
        <taxon>Papilionoideae</taxon>
        <taxon>50 kb inversion clade</taxon>
        <taxon>NPAAA clade</taxon>
        <taxon>Hologalegina</taxon>
        <taxon>IRL clade</taxon>
        <taxon>Trifolieae</taxon>
        <taxon>Medicago</taxon>
    </lineage>
</organism>
<dbReference type="PaxDb" id="3880-AES87545"/>
<feature type="chain" id="PRO_5014572953" evidence="1">
    <location>
        <begin position="20"/>
        <end position="56"/>
    </location>
</feature>
<dbReference type="HOGENOM" id="CLU_3017268_0_0_1"/>
<protein>
    <submittedName>
        <fullName evidence="2">Transmembrane protein, putative</fullName>
    </submittedName>
</protein>
<name>G7JJJ9_MEDTR</name>
<reference evidence="2 4" key="2">
    <citation type="journal article" date="2014" name="BMC Genomics">
        <title>An improved genome release (version Mt4.0) for the model legume Medicago truncatula.</title>
        <authorList>
            <person name="Tang H."/>
            <person name="Krishnakumar V."/>
            <person name="Bidwell S."/>
            <person name="Rosen B."/>
            <person name="Chan A."/>
            <person name="Zhou S."/>
            <person name="Gentzbittel L."/>
            <person name="Childs K.L."/>
            <person name="Yandell M."/>
            <person name="Gundlach H."/>
            <person name="Mayer K.F."/>
            <person name="Schwartz D.C."/>
            <person name="Town C.D."/>
        </authorList>
    </citation>
    <scope>GENOME REANNOTATION</scope>
    <source>
        <strain evidence="3 4">cv. Jemalong A17</strain>
    </source>
</reference>
<feature type="signal peptide" evidence="1">
    <location>
        <begin position="1"/>
        <end position="19"/>
    </location>
</feature>
<dbReference type="EnsemblPlants" id="AES87545">
    <property type="protein sequence ID" value="AES87545"/>
    <property type="gene ID" value="MTR_4g029380"/>
</dbReference>
<keyword evidence="2" id="KW-0472">Membrane</keyword>
<keyword evidence="1" id="KW-0732">Signal</keyword>
<dbReference type="EMBL" id="CM001220">
    <property type="protein sequence ID" value="AES87545.1"/>
    <property type="molecule type" value="Genomic_DNA"/>
</dbReference>
<sequence length="56" mass="5762">MASMRVAFVVAIMCMVVVSAPMAEAVTSGRGALTVERLEGGDGSLLPLLVLLALIM</sequence>
<dbReference type="AlphaFoldDB" id="G7JJJ9"/>
<evidence type="ECO:0000313" key="3">
    <source>
        <dbReference type="EnsemblPlants" id="AES87545"/>
    </source>
</evidence>
<dbReference type="Proteomes" id="UP000002051">
    <property type="component" value="Chromosome 4"/>
</dbReference>
<evidence type="ECO:0000256" key="1">
    <source>
        <dbReference type="SAM" id="SignalP"/>
    </source>
</evidence>
<reference evidence="3" key="3">
    <citation type="submission" date="2015-04" db="UniProtKB">
        <authorList>
            <consortium name="EnsemblPlants"/>
        </authorList>
    </citation>
    <scope>IDENTIFICATION</scope>
    <source>
        <strain evidence="3">cv. Jemalong A17</strain>
    </source>
</reference>
<accession>G7JJJ9</accession>
<keyword evidence="2" id="KW-0812">Transmembrane</keyword>
<evidence type="ECO:0000313" key="4">
    <source>
        <dbReference type="Proteomes" id="UP000002051"/>
    </source>
</evidence>
<gene>
    <name evidence="2" type="ordered locus">MTR_4g029380</name>
</gene>